<dbReference type="PATRIC" id="fig|546269.5.peg.835"/>
<dbReference type="RefSeq" id="WP_014262436.1">
    <property type="nucleotide sequence ID" value="NC_016630.1"/>
</dbReference>
<dbReference type="Proteomes" id="UP000007468">
    <property type="component" value="Chromosome"/>
</dbReference>
<accession>D6GTR5</accession>
<gene>
    <name evidence="1" type="ordered locus">HMPREF0389_01504</name>
</gene>
<evidence type="ECO:0000313" key="1">
    <source>
        <dbReference type="EMBL" id="EFE27872.1"/>
    </source>
</evidence>
<name>D6GTR5_FILAD</name>
<protein>
    <submittedName>
        <fullName evidence="1">Uncharacterized protein</fullName>
    </submittedName>
</protein>
<reference evidence="2" key="1">
    <citation type="submission" date="2010-12" db="EMBL/GenBank/DDBJ databases">
        <title>The genome sequence of Filifactor alocis strain ATCC 35896.</title>
        <authorList>
            <consortium name="The Broad Institute Genome Sequencing Platform"/>
            <person name="Ward D."/>
            <person name="Earl A."/>
            <person name="Feldgarden M."/>
            <person name="Young S.K."/>
            <person name="Gargeya S."/>
            <person name="Zeng Q."/>
            <person name="Alvarado L."/>
            <person name="Berlin A."/>
            <person name="Bochicchio J."/>
            <person name="Chapman S.B."/>
            <person name="Chen Z."/>
            <person name="Freedman E."/>
            <person name="Gellesch M."/>
            <person name="Goldberg J."/>
            <person name="Griggs A."/>
            <person name="Gujja S."/>
            <person name="Heilman E."/>
            <person name="Heiman D."/>
            <person name="Howarth C."/>
            <person name="Mehta T."/>
            <person name="Neiman D."/>
            <person name="Pearson M."/>
            <person name="Roberts A."/>
            <person name="Saif S."/>
            <person name="Shea T."/>
            <person name="Shenoy N."/>
            <person name="Sisk P."/>
            <person name="Stolte C."/>
            <person name="Sykes S."/>
            <person name="White J."/>
            <person name="Yandava C."/>
            <person name="Izard J."/>
            <person name="Blanton J.M."/>
            <person name="Baranova O.V."/>
            <person name="Tanner A.C."/>
            <person name="Dewhirst F.E."/>
            <person name="Haas B."/>
            <person name="Nusbaum C."/>
            <person name="Birren B."/>
        </authorList>
    </citation>
    <scope>NUCLEOTIDE SEQUENCE [LARGE SCALE GENOMIC DNA]</scope>
    <source>
        <strain evidence="2">ATCC 35896 / CCUG 47790 / D40 B5</strain>
    </source>
</reference>
<evidence type="ECO:0000313" key="2">
    <source>
        <dbReference type="Proteomes" id="UP000007468"/>
    </source>
</evidence>
<dbReference type="AlphaFoldDB" id="D6GTR5"/>
<organism evidence="1 2">
    <name type="scientific">Filifactor alocis (strain ATCC 35896 / CCUG 47790 / D40 B5)</name>
    <name type="common">Fusobacterium alocis</name>
    <dbReference type="NCBI Taxonomy" id="546269"/>
    <lineage>
        <taxon>Bacteria</taxon>
        <taxon>Bacillati</taxon>
        <taxon>Bacillota</taxon>
        <taxon>Clostridia</taxon>
        <taxon>Peptostreptococcales</taxon>
        <taxon>Filifactoraceae</taxon>
        <taxon>Filifactor</taxon>
    </lineage>
</organism>
<dbReference type="EMBL" id="CP002390">
    <property type="protein sequence ID" value="EFE27872.1"/>
    <property type="molecule type" value="Genomic_DNA"/>
</dbReference>
<dbReference type="eggNOG" id="ENOG5032CFQ">
    <property type="taxonomic scope" value="Bacteria"/>
</dbReference>
<sequence length="107" mass="13012">MDEQILNTVYSSSLEFGKNFHRPIIEIIEELYPDISNDEKISIVSYIEQTRNDIENYFYSNYDYKNEDANKELQHRGKQWIKNKYHWMNTENINRSANQGMYYAWRG</sequence>
<dbReference type="KEGG" id="faa:HMPREF0389_01504"/>
<proteinExistence type="predicted"/>
<dbReference type="STRING" id="546269.HMPREF0389_01504"/>
<keyword evidence="2" id="KW-1185">Reference proteome</keyword>
<dbReference type="OrthoDB" id="5148848at2"/>